<dbReference type="Pfam" id="PF07980">
    <property type="entry name" value="SusD_RagB"/>
    <property type="match status" value="1"/>
</dbReference>
<organism evidence="10 11">
    <name type="scientific">Candidatus Gallipaludibacter merdavium</name>
    <dbReference type="NCBI Taxonomy" id="2840839"/>
    <lineage>
        <taxon>Bacteria</taxon>
        <taxon>Pseudomonadati</taxon>
        <taxon>Bacteroidota</taxon>
        <taxon>Bacteroidia</taxon>
        <taxon>Bacteroidales</taxon>
        <taxon>Candidatus Gallipaludibacter</taxon>
    </lineage>
</organism>
<feature type="signal peptide" evidence="7">
    <location>
        <begin position="1"/>
        <end position="21"/>
    </location>
</feature>
<evidence type="ECO:0000256" key="4">
    <source>
        <dbReference type="ARBA" id="ARBA00023136"/>
    </source>
</evidence>
<comment type="caution">
    <text evidence="10">The sequence shown here is derived from an EMBL/GenBank/DDBJ whole genome shotgun (WGS) entry which is preliminary data.</text>
</comment>
<reference evidence="10" key="2">
    <citation type="journal article" date="2021" name="PeerJ">
        <title>Extensive microbial diversity within the chicken gut microbiome revealed by metagenomics and culture.</title>
        <authorList>
            <person name="Gilroy R."/>
            <person name="Ravi A."/>
            <person name="Getino M."/>
            <person name="Pursley I."/>
            <person name="Horton D.L."/>
            <person name="Alikhan N.F."/>
            <person name="Baker D."/>
            <person name="Gharbi K."/>
            <person name="Hall N."/>
            <person name="Watson M."/>
            <person name="Adriaenssens E.M."/>
            <person name="Foster-Nyarko E."/>
            <person name="Jarju S."/>
            <person name="Secka A."/>
            <person name="Antonio M."/>
            <person name="Oren A."/>
            <person name="Chaudhuri R.R."/>
            <person name="La Ragione R."/>
            <person name="Hildebrand F."/>
            <person name="Pallen M.J."/>
        </authorList>
    </citation>
    <scope>NUCLEOTIDE SEQUENCE</scope>
    <source>
        <strain evidence="10">G3-3990</strain>
    </source>
</reference>
<feature type="chain" id="PRO_5038802375" evidence="7">
    <location>
        <begin position="22"/>
        <end position="588"/>
    </location>
</feature>
<proteinExistence type="inferred from homology"/>
<evidence type="ECO:0000256" key="2">
    <source>
        <dbReference type="ARBA" id="ARBA00006275"/>
    </source>
</evidence>
<dbReference type="InterPro" id="IPR033985">
    <property type="entry name" value="SusD-like_N"/>
</dbReference>
<dbReference type="EMBL" id="JADIMG010000066">
    <property type="protein sequence ID" value="MBO8459998.1"/>
    <property type="molecule type" value="Genomic_DNA"/>
</dbReference>
<dbReference type="PROSITE" id="PS51257">
    <property type="entry name" value="PROKAR_LIPOPROTEIN"/>
    <property type="match status" value="1"/>
</dbReference>
<evidence type="ECO:0000313" key="11">
    <source>
        <dbReference type="Proteomes" id="UP000823641"/>
    </source>
</evidence>
<evidence type="ECO:0000259" key="8">
    <source>
        <dbReference type="Pfam" id="PF07980"/>
    </source>
</evidence>
<dbReference type="Pfam" id="PF14322">
    <property type="entry name" value="SusD-like_3"/>
    <property type="match status" value="1"/>
</dbReference>
<feature type="region of interest" description="Disordered" evidence="6">
    <location>
        <begin position="406"/>
        <end position="427"/>
    </location>
</feature>
<evidence type="ECO:0000256" key="6">
    <source>
        <dbReference type="SAM" id="MobiDB-lite"/>
    </source>
</evidence>
<sequence>MKKLFIYLVASVSLCSSLASCEDMLDEQSYGKPTSEELLSNEENMIMLVGQAYAEIKWLHDHWGYWGINTLSSDEAMCPVRNPGNDWNDDGYWKGFNDHTWTPNDKSFENVWNYSSAGAVLCNKILKQLEAFDGIIDDDLYNRYRAELIAVRSYYYYTLFDCFGNIPYMEDYPSDPDKAKEVVPQSKPWVVWGKLVNALEENAQYLPLANVPSKAANYGRATQGLAYALLARLYLNAESYGVTPQNCGVEGINSVTDFYTRCVEACDKIISSGVYHIEPDFFTNFKVKNENSEENIFVIVENGSSSFDFQEVAGSMMNKLRITMLTLNYTHQQAWGLIEKPWNGFCARPSFIARYEYGVDRRGPCDSIMGTKTDFDVEPWGWFIGPVFAENGKDTLKMPDKSMEKAPVLDEHGNPVDKDKNGKPDSVAVPLPAVITTNVVSLDDATPNDGARLLKYQVEKNSQVNKYCENDFVLFRYADVLYMKAEAIWRGGEGDLNALLADADFQLIRTRAGLPVYSVLDENELLDERGREFAWEGIRRRDLIRFGKFNDSDYVQYVTAKDEYRNWFPIPRKMLETSGGVWKQNAGY</sequence>
<gene>
    <name evidence="10" type="ORF">IAA73_06685</name>
</gene>
<evidence type="ECO:0000313" key="10">
    <source>
        <dbReference type="EMBL" id="MBO8459998.1"/>
    </source>
</evidence>
<evidence type="ECO:0000259" key="9">
    <source>
        <dbReference type="Pfam" id="PF14322"/>
    </source>
</evidence>
<accession>A0A9D9HUC1</accession>
<dbReference type="Gene3D" id="1.25.40.390">
    <property type="match status" value="1"/>
</dbReference>
<keyword evidence="3 7" id="KW-0732">Signal</keyword>
<dbReference type="InterPro" id="IPR012944">
    <property type="entry name" value="SusD_RagB_dom"/>
</dbReference>
<protein>
    <submittedName>
        <fullName evidence="10">RagB/SusD family nutrient uptake outer membrane protein</fullName>
    </submittedName>
</protein>
<dbReference type="SUPFAM" id="SSF48452">
    <property type="entry name" value="TPR-like"/>
    <property type="match status" value="1"/>
</dbReference>
<feature type="domain" description="RagB/SusD" evidence="8">
    <location>
        <begin position="445"/>
        <end position="588"/>
    </location>
</feature>
<feature type="domain" description="SusD-like N-terminal" evidence="9">
    <location>
        <begin position="77"/>
        <end position="235"/>
    </location>
</feature>
<reference evidence="10" key="1">
    <citation type="submission" date="2020-10" db="EMBL/GenBank/DDBJ databases">
        <authorList>
            <person name="Gilroy R."/>
        </authorList>
    </citation>
    <scope>NUCLEOTIDE SEQUENCE</scope>
    <source>
        <strain evidence="10">G3-3990</strain>
    </source>
</reference>
<feature type="compositionally biased region" description="Basic and acidic residues" evidence="6">
    <location>
        <begin position="406"/>
        <end position="423"/>
    </location>
</feature>
<dbReference type="InterPro" id="IPR011990">
    <property type="entry name" value="TPR-like_helical_dom_sf"/>
</dbReference>
<name>A0A9D9HUC1_9BACT</name>
<dbReference type="GO" id="GO:0009279">
    <property type="term" value="C:cell outer membrane"/>
    <property type="evidence" value="ECO:0007669"/>
    <property type="project" value="UniProtKB-SubCell"/>
</dbReference>
<evidence type="ECO:0000256" key="7">
    <source>
        <dbReference type="SAM" id="SignalP"/>
    </source>
</evidence>
<evidence type="ECO:0000256" key="5">
    <source>
        <dbReference type="ARBA" id="ARBA00023237"/>
    </source>
</evidence>
<evidence type="ECO:0000256" key="1">
    <source>
        <dbReference type="ARBA" id="ARBA00004442"/>
    </source>
</evidence>
<dbReference type="Proteomes" id="UP000823641">
    <property type="component" value="Unassembled WGS sequence"/>
</dbReference>
<keyword evidence="5" id="KW-0998">Cell outer membrane</keyword>
<comment type="subcellular location">
    <subcellularLocation>
        <location evidence="1">Cell outer membrane</location>
    </subcellularLocation>
</comment>
<comment type="similarity">
    <text evidence="2">Belongs to the SusD family.</text>
</comment>
<dbReference type="AlphaFoldDB" id="A0A9D9HUC1"/>
<evidence type="ECO:0000256" key="3">
    <source>
        <dbReference type="ARBA" id="ARBA00022729"/>
    </source>
</evidence>
<keyword evidence="4" id="KW-0472">Membrane</keyword>